<dbReference type="STRING" id="1121942.SAMN02745148_01565"/>
<gene>
    <name evidence="2" type="ORF">SAMN02745148_01565</name>
</gene>
<reference evidence="2 3" key="1">
    <citation type="submission" date="2016-11" db="EMBL/GenBank/DDBJ databases">
        <authorList>
            <person name="Jaros S."/>
            <person name="Januszkiewicz K."/>
            <person name="Wedrychowicz H."/>
        </authorList>
    </citation>
    <scope>NUCLEOTIDE SEQUENCE [LARGE SCALE GENOMIC DNA]</scope>
    <source>
        <strain evidence="2 3">DSM 19980</strain>
    </source>
</reference>
<dbReference type="OrthoDB" id="7366507at2"/>
<dbReference type="InterPro" id="IPR019289">
    <property type="entry name" value="Phage_tail_E/E"/>
</dbReference>
<protein>
    <submittedName>
        <fullName evidence="2">Phage tail assembly chaperone protein, E, or 41 or 14</fullName>
    </submittedName>
</protein>
<feature type="region of interest" description="Disordered" evidence="1">
    <location>
        <begin position="1"/>
        <end position="26"/>
    </location>
</feature>
<dbReference type="Proteomes" id="UP000184346">
    <property type="component" value="Unassembled WGS sequence"/>
</dbReference>
<dbReference type="AlphaFoldDB" id="A0A1M4Y3H0"/>
<dbReference type="EMBL" id="FQUJ01000006">
    <property type="protein sequence ID" value="SHF00136.1"/>
    <property type="molecule type" value="Genomic_DNA"/>
</dbReference>
<evidence type="ECO:0000313" key="2">
    <source>
        <dbReference type="EMBL" id="SHF00136.1"/>
    </source>
</evidence>
<organism evidence="2 3">
    <name type="scientific">Modicisalibacter ilicicola DSM 19980</name>
    <dbReference type="NCBI Taxonomy" id="1121942"/>
    <lineage>
        <taxon>Bacteria</taxon>
        <taxon>Pseudomonadati</taxon>
        <taxon>Pseudomonadota</taxon>
        <taxon>Gammaproteobacteria</taxon>
        <taxon>Oceanospirillales</taxon>
        <taxon>Halomonadaceae</taxon>
        <taxon>Modicisalibacter</taxon>
    </lineage>
</organism>
<sequence length="113" mass="12044">MSEQEQKQAPAASSVTTETVELDTPIQRGKQSVATITVRKPLSGALRGVSLTDVLQMDVSALCKVLPRITDPALTDAELRNLDPADMVQLGGVVAGFLLPKRAKGENPDYLEA</sequence>
<evidence type="ECO:0000313" key="3">
    <source>
        <dbReference type="Proteomes" id="UP000184346"/>
    </source>
</evidence>
<dbReference type="RefSeq" id="WP_072821474.1">
    <property type="nucleotide sequence ID" value="NZ_FQUJ01000006.1"/>
</dbReference>
<name>A0A1M4Y3H0_9GAMM</name>
<dbReference type="Pfam" id="PF10109">
    <property type="entry name" value="Phage_TAC_7"/>
    <property type="match status" value="1"/>
</dbReference>
<proteinExistence type="predicted"/>
<evidence type="ECO:0000256" key="1">
    <source>
        <dbReference type="SAM" id="MobiDB-lite"/>
    </source>
</evidence>
<accession>A0A1M4Y3H0</accession>
<keyword evidence="3" id="KW-1185">Reference proteome</keyword>